<feature type="compositionally biased region" description="Low complexity" evidence="9">
    <location>
        <begin position="438"/>
        <end position="454"/>
    </location>
</feature>
<evidence type="ECO:0000256" key="3">
    <source>
        <dbReference type="ARBA" id="ARBA00023015"/>
    </source>
</evidence>
<dbReference type="Gene3D" id="6.10.150.10">
    <property type="match status" value="1"/>
</dbReference>
<evidence type="ECO:0000313" key="12">
    <source>
        <dbReference type="Proteomes" id="UP000324091"/>
    </source>
</evidence>
<feature type="repeat" description="RPEL" evidence="7">
    <location>
        <begin position="45"/>
        <end position="70"/>
    </location>
</feature>
<dbReference type="Gene3D" id="6.10.140.2040">
    <property type="match status" value="1"/>
</dbReference>
<dbReference type="Proteomes" id="UP000324091">
    <property type="component" value="Chromosome 1"/>
</dbReference>
<dbReference type="PANTHER" id="PTHR22793">
    <property type="entry name" value="MYOCARDIN-RELATED TRANSCRIPTION FACTOR-RELATED"/>
    <property type="match status" value="1"/>
</dbReference>
<feature type="compositionally biased region" description="Pro residues" evidence="9">
    <location>
        <begin position="331"/>
        <end position="343"/>
    </location>
</feature>
<evidence type="ECO:0000256" key="7">
    <source>
        <dbReference type="PROSITE-ProRule" id="PRU00401"/>
    </source>
</evidence>
<feature type="repeat" description="RPEL" evidence="7">
    <location>
        <begin position="133"/>
        <end position="158"/>
    </location>
</feature>
<feature type="region of interest" description="Disordered" evidence="9">
    <location>
        <begin position="165"/>
        <end position="302"/>
    </location>
</feature>
<proteinExistence type="predicted"/>
<feature type="region of interest" description="Disordered" evidence="9">
    <location>
        <begin position="987"/>
        <end position="1034"/>
    </location>
</feature>
<accession>A0A5C6PT93</accession>
<evidence type="ECO:0000259" key="10">
    <source>
        <dbReference type="PROSITE" id="PS50800"/>
    </source>
</evidence>
<dbReference type="GO" id="GO:0051145">
    <property type="term" value="P:smooth muscle cell differentiation"/>
    <property type="evidence" value="ECO:0007669"/>
    <property type="project" value="TreeGrafter"/>
</dbReference>
<dbReference type="PROSITE" id="PS50800">
    <property type="entry name" value="SAP"/>
    <property type="match status" value="1"/>
</dbReference>
<feature type="compositionally biased region" description="Basic and acidic residues" evidence="9">
    <location>
        <begin position="256"/>
        <end position="272"/>
    </location>
</feature>
<gene>
    <name evidence="11" type="ORF">D4764_01G0013850</name>
</gene>
<feature type="compositionally biased region" description="Gly residues" evidence="9">
    <location>
        <begin position="1120"/>
        <end position="1138"/>
    </location>
</feature>
<dbReference type="Pfam" id="PF02037">
    <property type="entry name" value="SAP"/>
    <property type="match status" value="1"/>
</dbReference>
<feature type="compositionally biased region" description="Polar residues" evidence="9">
    <location>
        <begin position="365"/>
        <end position="374"/>
    </location>
</feature>
<evidence type="ECO:0000256" key="6">
    <source>
        <dbReference type="ARBA" id="ARBA00023242"/>
    </source>
</evidence>
<keyword evidence="5" id="KW-0804">Transcription</keyword>
<feature type="domain" description="SAP" evidence="10">
    <location>
        <begin position="388"/>
        <end position="422"/>
    </location>
</feature>
<comment type="caution">
    <text evidence="11">The sequence shown here is derived from an EMBL/GenBank/DDBJ whole genome shotgun (WGS) entry which is preliminary data.</text>
</comment>
<evidence type="ECO:0000256" key="1">
    <source>
        <dbReference type="ARBA" id="ARBA00004123"/>
    </source>
</evidence>
<feature type="coiled-coil region" evidence="8">
    <location>
        <begin position="577"/>
        <end position="611"/>
    </location>
</feature>
<name>A0A5C6PT93_9TELE</name>
<keyword evidence="12" id="KW-1185">Reference proteome</keyword>
<feature type="compositionally biased region" description="Low complexity" evidence="9">
    <location>
        <begin position="344"/>
        <end position="364"/>
    </location>
</feature>
<dbReference type="GO" id="GO:0003713">
    <property type="term" value="F:transcription coactivator activity"/>
    <property type="evidence" value="ECO:0007669"/>
    <property type="project" value="TreeGrafter"/>
</dbReference>
<keyword evidence="6" id="KW-0539">Nucleus</keyword>
<organism evidence="11 12">
    <name type="scientific">Takifugu flavidus</name>
    <name type="common">sansaifugu</name>
    <dbReference type="NCBI Taxonomy" id="433684"/>
    <lineage>
        <taxon>Eukaryota</taxon>
        <taxon>Metazoa</taxon>
        <taxon>Chordata</taxon>
        <taxon>Craniata</taxon>
        <taxon>Vertebrata</taxon>
        <taxon>Euteleostomi</taxon>
        <taxon>Actinopterygii</taxon>
        <taxon>Neopterygii</taxon>
        <taxon>Teleostei</taxon>
        <taxon>Neoteleostei</taxon>
        <taxon>Acanthomorphata</taxon>
        <taxon>Eupercaria</taxon>
        <taxon>Tetraodontiformes</taxon>
        <taxon>Tetradontoidea</taxon>
        <taxon>Tetraodontidae</taxon>
        <taxon>Takifugu</taxon>
    </lineage>
</organism>
<dbReference type="PROSITE" id="PS51073">
    <property type="entry name" value="RPEL"/>
    <property type="match status" value="3"/>
</dbReference>
<feature type="region of interest" description="Disordered" evidence="9">
    <location>
        <begin position="1120"/>
        <end position="1142"/>
    </location>
</feature>
<reference evidence="11 12" key="1">
    <citation type="submission" date="2019-04" db="EMBL/GenBank/DDBJ databases">
        <title>Chromosome genome assembly for Takifugu flavidus.</title>
        <authorList>
            <person name="Xiao S."/>
        </authorList>
    </citation>
    <scope>NUCLEOTIDE SEQUENCE [LARGE SCALE GENOMIC DNA]</scope>
    <source>
        <strain evidence="11">HTHZ2018</strain>
        <tissue evidence="11">Muscle</tissue>
    </source>
</reference>
<protein>
    <submittedName>
        <fullName evidence="11">MKL/myocardin-like protein 1</fullName>
    </submittedName>
</protein>
<feature type="compositionally biased region" description="Polar residues" evidence="9">
    <location>
        <begin position="188"/>
        <end position="222"/>
    </location>
</feature>
<feature type="coiled-coil region" evidence="8">
    <location>
        <begin position="784"/>
        <end position="811"/>
    </location>
</feature>
<feature type="region of interest" description="Disordered" evidence="9">
    <location>
        <begin position="479"/>
        <end position="507"/>
    </location>
</feature>
<sequence>MIMLDTNHCLSLEPSPPGSPLMGEDMEKAGLILDHERHVYHSLKEVLQLKLQQRRTREELVSQGIMPPLKSPASFHEQRRSLERARTEDYLKRKIRCRPERSELVRMHILEETSAEPSLQAKQLQLKRARLADDLNDKISHRPGPIELVHKNILSVSCSVLSPLDSPKGAGGESSSLDEDSSDALSPDQPNNHDSPLSAVPQLSPSDRLSQNGDMSPPQVNGTDFPAFPKVANGLTGTLSIPRSSPGQLKSQAKTSAERPPQRSKKLKDSKPKVKKLKYHQYIPPDQKADKERPPQMDSSYAKLLQQQQLFLQLQIINQQQQHYNYHTILPAPPKSSSDPPPTTSSGPSPSRNISTPTTPTPSSQNATARQSQAGVGGAKPSTLPANLDEFKVAELKQELKLRGLTVSGTKNDLIERLRNYQEQNGSKNCNQQAGQQTSAVSSFTPSPSTVTTSEQQSGEVGFKLALSPLTQMVPGRVMRFGSTSSSPPVSPTPSERSLAGMSPDETSCNDDMFGEMVSSPLTQLTLHPSPQHPPVSTMSQPLSQVKEEVQSSCSLARSLPALCQHSEALPSFTAEIVDKDQMLQEKDKQIEELTRMLRQKQRLVETLRSQLEQGKMTSGTEKEVNEKSSTSPEVKLPPVIKASSLQSPNLPNGLVVKVKKEVDCEEEMEGITEEAQVRKMAQPTQCSQETLLRLQQIQRLQVQQAVLQKQTVQQSQMQVQNTAESKPNPPQQQQPKKEAQALLLQQQQQLQQLIIQQTQQKQLQAQQRLAQHKLSQQKQSQQKLVQQNQLKQAQGQVQQSQQKNQLKQVQVQIQKPLVHQTQQRRQLKAQHRHQQRQQMAAAPTQQVAPVLINQQNGTQVHAQTISLDLLKASGTPTLITDSNGNHYLIALTSNTAEGQNGVSSLARTNGHIMLQGQKVGLHLETNGVAEPSQAVTAPPNLQPFFDDMADSKTQSSLSSLKVENGANTQQMDDLFDILLKSGEIPGLKANPDPSLAPLHSDPPSPASPPSPLQLSSPTQKEPLTSPPPSVGDTCAGKIRLEDFLESTTGSPLLGVELDGALTLIDDLHSQMLSTPSILDHPHSPMDTSDLGFSTHSTGMDFDPSLDSMDWLDISTVGSSIGGRSTGGGGSGEGGDGGTDLAPLAPHTPPSVFSTDFLDSTDLQLNWESCL</sequence>
<feature type="region of interest" description="Disordered" evidence="9">
    <location>
        <begin position="328"/>
        <end position="383"/>
    </location>
</feature>
<dbReference type="Pfam" id="PF02755">
    <property type="entry name" value="RPEL"/>
    <property type="match status" value="3"/>
</dbReference>
<dbReference type="InterPro" id="IPR003034">
    <property type="entry name" value="SAP_dom"/>
</dbReference>
<dbReference type="SMART" id="SM00513">
    <property type="entry name" value="SAP"/>
    <property type="match status" value="1"/>
</dbReference>
<comment type="subcellular location">
    <subcellularLocation>
        <location evidence="1">Nucleus</location>
    </subcellularLocation>
</comment>
<evidence type="ECO:0000256" key="5">
    <source>
        <dbReference type="ARBA" id="ARBA00023163"/>
    </source>
</evidence>
<dbReference type="InterPro" id="IPR036361">
    <property type="entry name" value="SAP_dom_sf"/>
</dbReference>
<keyword evidence="4 8" id="KW-0175">Coiled coil</keyword>
<dbReference type="GO" id="GO:0045944">
    <property type="term" value="P:positive regulation of transcription by RNA polymerase II"/>
    <property type="evidence" value="ECO:0007669"/>
    <property type="project" value="TreeGrafter"/>
</dbReference>
<dbReference type="InterPro" id="IPR043451">
    <property type="entry name" value="Myocardin-like"/>
</dbReference>
<feature type="compositionally biased region" description="Polar residues" evidence="9">
    <location>
        <begin position="235"/>
        <end position="255"/>
    </location>
</feature>
<dbReference type="EMBL" id="RHFK02000001">
    <property type="protein sequence ID" value="TWW81570.1"/>
    <property type="molecule type" value="Genomic_DNA"/>
</dbReference>
<dbReference type="AlphaFoldDB" id="A0A5C6PT93"/>
<dbReference type="Gene3D" id="1.10.720.30">
    <property type="entry name" value="SAP domain"/>
    <property type="match status" value="1"/>
</dbReference>
<keyword evidence="2" id="KW-0677">Repeat</keyword>
<dbReference type="InterPro" id="IPR004018">
    <property type="entry name" value="RPEL_repeat"/>
</dbReference>
<feature type="region of interest" description="Disordered" evidence="9">
    <location>
        <begin position="1"/>
        <end position="20"/>
    </location>
</feature>
<dbReference type="SMART" id="SM00707">
    <property type="entry name" value="RPEL"/>
    <property type="match status" value="3"/>
</dbReference>
<feature type="region of interest" description="Disordered" evidence="9">
    <location>
        <begin position="719"/>
        <end position="740"/>
    </location>
</feature>
<dbReference type="FunFam" id="1.10.720.30:FF:000002">
    <property type="entry name" value="Myocardin related transcription factor A"/>
    <property type="match status" value="1"/>
</dbReference>
<dbReference type="SUPFAM" id="SSF68906">
    <property type="entry name" value="SAP domain"/>
    <property type="match status" value="1"/>
</dbReference>
<evidence type="ECO:0000256" key="2">
    <source>
        <dbReference type="ARBA" id="ARBA00022737"/>
    </source>
</evidence>
<evidence type="ECO:0000256" key="9">
    <source>
        <dbReference type="SAM" id="MobiDB-lite"/>
    </source>
</evidence>
<feature type="region of interest" description="Disordered" evidence="9">
    <location>
        <begin position="425"/>
        <end position="459"/>
    </location>
</feature>
<evidence type="ECO:0000256" key="4">
    <source>
        <dbReference type="ARBA" id="ARBA00023054"/>
    </source>
</evidence>
<dbReference type="GO" id="GO:0005634">
    <property type="term" value="C:nucleus"/>
    <property type="evidence" value="ECO:0007669"/>
    <property type="project" value="UniProtKB-SubCell"/>
</dbReference>
<feature type="compositionally biased region" description="Pro residues" evidence="9">
    <location>
        <begin position="1001"/>
        <end position="1012"/>
    </location>
</feature>
<feature type="repeat" description="RPEL" evidence="7">
    <location>
        <begin position="89"/>
        <end position="114"/>
    </location>
</feature>
<evidence type="ECO:0000256" key="8">
    <source>
        <dbReference type="SAM" id="Coils"/>
    </source>
</evidence>
<keyword evidence="3" id="KW-0805">Transcription regulation</keyword>
<evidence type="ECO:0000313" key="11">
    <source>
        <dbReference type="EMBL" id="TWW81570.1"/>
    </source>
</evidence>
<feature type="region of interest" description="Disordered" evidence="9">
    <location>
        <begin position="613"/>
        <end position="635"/>
    </location>
</feature>
<feature type="compositionally biased region" description="Polar residues" evidence="9">
    <location>
        <begin position="425"/>
        <end position="437"/>
    </location>
</feature>
<dbReference type="PANTHER" id="PTHR22793:SF6">
    <property type="entry name" value="MYOCARDIN-RELATED TRANSCRIPTION FACTOR A"/>
    <property type="match status" value="1"/>
</dbReference>